<name>A0A545W9W6_9HYPO</name>
<comment type="caution">
    <text evidence="3">The sequence shown here is derived from an EMBL/GenBank/DDBJ whole genome shotgun (WGS) entry which is preliminary data.</text>
</comment>
<keyword evidence="4" id="KW-1185">Reference proteome</keyword>
<accession>A0A545W9W6</accession>
<feature type="transmembrane region" description="Helical" evidence="2">
    <location>
        <begin position="28"/>
        <end position="45"/>
    </location>
</feature>
<sequence>MRKMHGMPWRCGRVEGWTGGQVDRGGRTVPRVGVAVIVFAVLYVWRARRNETRHESKRSDNHKQEQAEEVERGGRRGRGCAQRGGRRR</sequence>
<proteinExistence type="predicted"/>
<feature type="compositionally biased region" description="Basic and acidic residues" evidence="1">
    <location>
        <begin position="50"/>
        <end position="74"/>
    </location>
</feature>
<feature type="region of interest" description="Disordered" evidence="1">
    <location>
        <begin position="1"/>
        <end position="26"/>
    </location>
</feature>
<keyword evidence="2" id="KW-0472">Membrane</keyword>
<dbReference type="Proteomes" id="UP000315783">
    <property type="component" value="Unassembled WGS sequence"/>
</dbReference>
<evidence type="ECO:0000256" key="1">
    <source>
        <dbReference type="SAM" id="MobiDB-lite"/>
    </source>
</evidence>
<feature type="region of interest" description="Disordered" evidence="1">
    <location>
        <begin position="50"/>
        <end position="88"/>
    </location>
</feature>
<feature type="compositionally biased region" description="Low complexity" evidence="1">
    <location>
        <begin position="79"/>
        <end position="88"/>
    </location>
</feature>
<dbReference type="EMBL" id="SPUK01000002">
    <property type="protein sequence ID" value="TQV99656.1"/>
    <property type="molecule type" value="Genomic_DNA"/>
</dbReference>
<reference evidence="3 4" key="1">
    <citation type="journal article" date="2019" name="Appl. Microbiol. Biotechnol.">
        <title>Genome sequence of Isaria javanica and comparative genome analysis insights into family S53 peptidase evolution in fungal entomopathogens.</title>
        <authorList>
            <person name="Lin R."/>
            <person name="Zhang X."/>
            <person name="Xin B."/>
            <person name="Zou M."/>
            <person name="Gao Y."/>
            <person name="Qin F."/>
            <person name="Hu Q."/>
            <person name="Xie B."/>
            <person name="Cheng X."/>
        </authorList>
    </citation>
    <scope>NUCLEOTIDE SEQUENCE [LARGE SCALE GENOMIC DNA]</scope>
    <source>
        <strain evidence="3 4">IJ1G</strain>
    </source>
</reference>
<keyword evidence="2" id="KW-1133">Transmembrane helix</keyword>
<protein>
    <submittedName>
        <fullName evidence="3">Uncharacterized protein</fullName>
    </submittedName>
</protein>
<dbReference type="AlphaFoldDB" id="A0A545W9W6"/>
<keyword evidence="2" id="KW-0812">Transmembrane</keyword>
<gene>
    <name evidence="3" type="ORF">IF1G_01871</name>
</gene>
<evidence type="ECO:0000313" key="4">
    <source>
        <dbReference type="Proteomes" id="UP000315783"/>
    </source>
</evidence>
<organism evidence="3 4">
    <name type="scientific">Cordyceps javanica</name>
    <dbReference type="NCBI Taxonomy" id="43265"/>
    <lineage>
        <taxon>Eukaryota</taxon>
        <taxon>Fungi</taxon>
        <taxon>Dikarya</taxon>
        <taxon>Ascomycota</taxon>
        <taxon>Pezizomycotina</taxon>
        <taxon>Sordariomycetes</taxon>
        <taxon>Hypocreomycetidae</taxon>
        <taxon>Hypocreales</taxon>
        <taxon>Cordycipitaceae</taxon>
        <taxon>Cordyceps</taxon>
    </lineage>
</organism>
<evidence type="ECO:0000313" key="3">
    <source>
        <dbReference type="EMBL" id="TQV99656.1"/>
    </source>
</evidence>
<evidence type="ECO:0000256" key="2">
    <source>
        <dbReference type="SAM" id="Phobius"/>
    </source>
</evidence>